<name>A0A2R6WLN5_MARPO</name>
<feature type="compositionally biased region" description="Basic and acidic residues" evidence="1">
    <location>
        <begin position="139"/>
        <end position="153"/>
    </location>
</feature>
<reference evidence="3" key="1">
    <citation type="journal article" date="2017" name="Cell">
        <title>Insights into land plant evolution garnered from the Marchantia polymorpha genome.</title>
        <authorList>
            <person name="Bowman J.L."/>
            <person name="Kohchi T."/>
            <person name="Yamato K.T."/>
            <person name="Jenkins J."/>
            <person name="Shu S."/>
            <person name="Ishizaki K."/>
            <person name="Yamaoka S."/>
            <person name="Nishihama R."/>
            <person name="Nakamura Y."/>
            <person name="Berger F."/>
            <person name="Adam C."/>
            <person name="Aki S.S."/>
            <person name="Althoff F."/>
            <person name="Araki T."/>
            <person name="Arteaga-Vazquez M.A."/>
            <person name="Balasubrmanian S."/>
            <person name="Barry K."/>
            <person name="Bauer D."/>
            <person name="Boehm C.R."/>
            <person name="Briginshaw L."/>
            <person name="Caballero-Perez J."/>
            <person name="Catarino B."/>
            <person name="Chen F."/>
            <person name="Chiyoda S."/>
            <person name="Chovatia M."/>
            <person name="Davies K.M."/>
            <person name="Delmans M."/>
            <person name="Demura T."/>
            <person name="Dierschke T."/>
            <person name="Dolan L."/>
            <person name="Dorantes-Acosta A.E."/>
            <person name="Eklund D.M."/>
            <person name="Florent S.N."/>
            <person name="Flores-Sandoval E."/>
            <person name="Fujiyama A."/>
            <person name="Fukuzawa H."/>
            <person name="Galik B."/>
            <person name="Grimanelli D."/>
            <person name="Grimwood J."/>
            <person name="Grossniklaus U."/>
            <person name="Hamada T."/>
            <person name="Haseloff J."/>
            <person name="Hetherington A.J."/>
            <person name="Higo A."/>
            <person name="Hirakawa Y."/>
            <person name="Hundley H.N."/>
            <person name="Ikeda Y."/>
            <person name="Inoue K."/>
            <person name="Inoue S.I."/>
            <person name="Ishida S."/>
            <person name="Jia Q."/>
            <person name="Kakita M."/>
            <person name="Kanazawa T."/>
            <person name="Kawai Y."/>
            <person name="Kawashima T."/>
            <person name="Kennedy M."/>
            <person name="Kinose K."/>
            <person name="Kinoshita T."/>
            <person name="Kohara Y."/>
            <person name="Koide E."/>
            <person name="Komatsu K."/>
            <person name="Kopischke S."/>
            <person name="Kubo M."/>
            <person name="Kyozuka J."/>
            <person name="Lagercrantz U."/>
            <person name="Lin S.S."/>
            <person name="Lindquist E."/>
            <person name="Lipzen A.M."/>
            <person name="Lu C.W."/>
            <person name="De Luna E."/>
            <person name="Martienssen R.A."/>
            <person name="Minamino N."/>
            <person name="Mizutani M."/>
            <person name="Mizutani M."/>
            <person name="Mochizuki N."/>
            <person name="Monte I."/>
            <person name="Mosher R."/>
            <person name="Nagasaki H."/>
            <person name="Nakagami H."/>
            <person name="Naramoto S."/>
            <person name="Nishitani K."/>
            <person name="Ohtani M."/>
            <person name="Okamoto T."/>
            <person name="Okumura M."/>
            <person name="Phillips J."/>
            <person name="Pollak B."/>
            <person name="Reinders A."/>
            <person name="Rovekamp M."/>
            <person name="Sano R."/>
            <person name="Sawa S."/>
            <person name="Schmid M.W."/>
            <person name="Shirakawa M."/>
            <person name="Solano R."/>
            <person name="Spunde A."/>
            <person name="Suetsugu N."/>
            <person name="Sugano S."/>
            <person name="Sugiyama A."/>
            <person name="Sun R."/>
            <person name="Suzuki Y."/>
            <person name="Takenaka M."/>
            <person name="Takezawa D."/>
            <person name="Tomogane H."/>
            <person name="Tsuzuki M."/>
            <person name="Ueda T."/>
            <person name="Umeda M."/>
            <person name="Ward J.M."/>
            <person name="Watanabe Y."/>
            <person name="Yazaki K."/>
            <person name="Yokoyama R."/>
            <person name="Yoshitake Y."/>
            <person name="Yotsui I."/>
            <person name="Zachgo S."/>
            <person name="Schmutz J."/>
        </authorList>
    </citation>
    <scope>NUCLEOTIDE SEQUENCE [LARGE SCALE GENOMIC DNA]</scope>
    <source>
        <strain evidence="3">Tak-1</strain>
    </source>
</reference>
<feature type="region of interest" description="Disordered" evidence="1">
    <location>
        <begin position="112"/>
        <end position="163"/>
    </location>
</feature>
<dbReference type="Proteomes" id="UP000244005">
    <property type="component" value="Unassembled WGS sequence"/>
</dbReference>
<sequence>MDNDYGAAAGGRKRVASERASGTDMPKPQPAWLAWPGPGFGPGLGLGLGRGLGLGKGLGSSTHQQTFLHCSDKIFTAAIELYCGTSGGSAAAPPSLPRSTTCRTTFLPPLGGGWVSQPGRQTGAAAGSGALWGSGARESGGREGGGGRDRQMDGTHANYQAPA</sequence>
<protein>
    <submittedName>
        <fullName evidence="2">Uncharacterized protein</fullName>
    </submittedName>
</protein>
<gene>
    <name evidence="2" type="ORF">MARPO_0076s0013</name>
</gene>
<dbReference type="EMBL" id="KZ772748">
    <property type="protein sequence ID" value="PTQ34766.1"/>
    <property type="molecule type" value="Genomic_DNA"/>
</dbReference>
<evidence type="ECO:0000313" key="2">
    <source>
        <dbReference type="EMBL" id="PTQ34766.1"/>
    </source>
</evidence>
<dbReference type="AlphaFoldDB" id="A0A2R6WLN5"/>
<evidence type="ECO:0000256" key="1">
    <source>
        <dbReference type="SAM" id="MobiDB-lite"/>
    </source>
</evidence>
<accession>A0A2R6WLN5</accession>
<feature type="region of interest" description="Disordered" evidence="1">
    <location>
        <begin position="1"/>
        <end position="27"/>
    </location>
</feature>
<evidence type="ECO:0000313" key="3">
    <source>
        <dbReference type="Proteomes" id="UP000244005"/>
    </source>
</evidence>
<organism evidence="2 3">
    <name type="scientific">Marchantia polymorpha</name>
    <name type="common">Common liverwort</name>
    <name type="synonym">Marchantia aquatica</name>
    <dbReference type="NCBI Taxonomy" id="3197"/>
    <lineage>
        <taxon>Eukaryota</taxon>
        <taxon>Viridiplantae</taxon>
        <taxon>Streptophyta</taxon>
        <taxon>Embryophyta</taxon>
        <taxon>Marchantiophyta</taxon>
        <taxon>Marchantiopsida</taxon>
        <taxon>Marchantiidae</taxon>
        <taxon>Marchantiales</taxon>
        <taxon>Marchantiaceae</taxon>
        <taxon>Marchantia</taxon>
    </lineage>
</organism>
<feature type="compositionally biased region" description="Low complexity" evidence="1">
    <location>
        <begin position="123"/>
        <end position="137"/>
    </location>
</feature>
<proteinExistence type="predicted"/>
<keyword evidence="3" id="KW-1185">Reference proteome</keyword>